<dbReference type="RefSeq" id="WP_093368702.1">
    <property type="nucleotide sequence ID" value="NZ_FNCW01000011.1"/>
</dbReference>
<organism evidence="1 2">
    <name type="scientific">Psychroflexus sediminis</name>
    <dbReference type="NCBI Taxonomy" id="470826"/>
    <lineage>
        <taxon>Bacteria</taxon>
        <taxon>Pseudomonadati</taxon>
        <taxon>Bacteroidota</taxon>
        <taxon>Flavobacteriia</taxon>
        <taxon>Flavobacteriales</taxon>
        <taxon>Flavobacteriaceae</taxon>
        <taxon>Psychroflexus</taxon>
    </lineage>
</organism>
<sequence length="150" mass="17168">MQFKKLTSEKPFDVADYVHDYYALHPDEKLSLYLGCDSQNRLRTTYATTLVFNVSKTGCHVIYRKEVMPLIADMWTRLWGEAERSVETALYLREKGIEIDTIDLDYNVNPKFKSNKLVTAVVGYVESLGFKARIKPDLLPAVYAADHIVG</sequence>
<reference evidence="1 2" key="1">
    <citation type="submission" date="2016-10" db="EMBL/GenBank/DDBJ databases">
        <authorList>
            <person name="de Groot N.N."/>
        </authorList>
    </citation>
    <scope>NUCLEOTIDE SEQUENCE [LARGE SCALE GENOMIC DNA]</scope>
    <source>
        <strain evidence="1 2">DSM 19803</strain>
    </source>
</reference>
<name>A0A1G7YBL4_9FLAO</name>
<dbReference type="PANTHER" id="PTHR39961:SF1">
    <property type="entry name" value="DUF458 DOMAIN-CONTAINING PROTEIN"/>
    <property type="match status" value="1"/>
</dbReference>
<dbReference type="Proteomes" id="UP000199296">
    <property type="component" value="Unassembled WGS sequence"/>
</dbReference>
<dbReference type="PANTHER" id="PTHR39961">
    <property type="entry name" value="HYPOTHETICAL CYTOSOLIC PROTEIN"/>
    <property type="match status" value="1"/>
</dbReference>
<dbReference type="InterPro" id="IPR007405">
    <property type="entry name" value="Phage_KVP40_Orf299"/>
</dbReference>
<keyword evidence="2" id="KW-1185">Reference proteome</keyword>
<gene>
    <name evidence="1" type="ORF">SAMN04488027_11194</name>
</gene>
<accession>A0A1G7YBL4</accession>
<dbReference type="Pfam" id="PF04308">
    <property type="entry name" value="RNaseH_like"/>
    <property type="match status" value="1"/>
</dbReference>
<evidence type="ECO:0000313" key="1">
    <source>
        <dbReference type="EMBL" id="SDG93755.1"/>
    </source>
</evidence>
<dbReference type="AlphaFoldDB" id="A0A1G7YBL4"/>
<proteinExistence type="predicted"/>
<protein>
    <submittedName>
        <fullName evidence="1">Predicted RNase H-related nuclease YkuK, DUF458 family</fullName>
    </submittedName>
</protein>
<dbReference type="OrthoDB" id="13663at2"/>
<dbReference type="EMBL" id="FNCW01000011">
    <property type="protein sequence ID" value="SDG93755.1"/>
    <property type="molecule type" value="Genomic_DNA"/>
</dbReference>
<evidence type="ECO:0000313" key="2">
    <source>
        <dbReference type="Proteomes" id="UP000199296"/>
    </source>
</evidence>